<dbReference type="Proteomes" id="UP000229385">
    <property type="component" value="Unassembled WGS sequence"/>
</dbReference>
<dbReference type="AlphaFoldDB" id="A0A2M7XCC8"/>
<evidence type="ECO:0000313" key="2">
    <source>
        <dbReference type="EMBL" id="PJA45513.1"/>
    </source>
</evidence>
<dbReference type="GO" id="GO:0016301">
    <property type="term" value="F:kinase activity"/>
    <property type="evidence" value="ECO:0007669"/>
    <property type="project" value="InterPro"/>
</dbReference>
<dbReference type="GO" id="GO:0005524">
    <property type="term" value="F:ATP binding"/>
    <property type="evidence" value="ECO:0007669"/>
    <property type="project" value="InterPro"/>
</dbReference>
<organism evidence="2 3">
    <name type="scientific">Candidatus Uhrbacteria bacterium CG_4_9_14_3_um_filter_50_9</name>
    <dbReference type="NCBI Taxonomy" id="1975035"/>
    <lineage>
        <taxon>Bacteria</taxon>
        <taxon>Candidatus Uhriibacteriota</taxon>
    </lineage>
</organism>
<evidence type="ECO:0000259" key="1">
    <source>
        <dbReference type="Pfam" id="PF00485"/>
    </source>
</evidence>
<name>A0A2M7XCC8_9BACT</name>
<sequence length="194" mass="22492">MKPFLIGLAGLSGAGKSTLADHLESQGGVKRFRLDAYYKTKTDCPKLSDGRPHWDLPESLYLDEVFEALTELKQGNDVFLPLYDRRSCERTGRIYFKVAPVIFVEGLQLFSDERIRRLFDLRLWLDIDEVTALERRLLRQPDYNLTYHQTIALPAQREHVLPLKEYAHVTLNGRQTVKEVTEQTDQVIRQFLGI</sequence>
<evidence type="ECO:0000313" key="3">
    <source>
        <dbReference type="Proteomes" id="UP000229385"/>
    </source>
</evidence>
<proteinExistence type="predicted"/>
<dbReference type="Gene3D" id="3.40.50.300">
    <property type="entry name" value="P-loop containing nucleotide triphosphate hydrolases"/>
    <property type="match status" value="1"/>
</dbReference>
<dbReference type="PANTHER" id="PTHR10285">
    <property type="entry name" value="URIDINE KINASE"/>
    <property type="match status" value="1"/>
</dbReference>
<reference evidence="3" key="1">
    <citation type="submission" date="2017-09" db="EMBL/GenBank/DDBJ databases">
        <title>Depth-based differentiation of microbial function through sediment-hosted aquifers and enrichment of novel symbionts in the deep terrestrial subsurface.</title>
        <authorList>
            <person name="Probst A.J."/>
            <person name="Ladd B."/>
            <person name="Jarett J.K."/>
            <person name="Geller-Mcgrath D.E."/>
            <person name="Sieber C.M.K."/>
            <person name="Emerson J.B."/>
            <person name="Anantharaman K."/>
            <person name="Thomas B.C."/>
            <person name="Malmstrom R."/>
            <person name="Stieglmeier M."/>
            <person name="Klingl A."/>
            <person name="Woyke T."/>
            <person name="Ryan C.M."/>
            <person name="Banfield J.F."/>
        </authorList>
    </citation>
    <scope>NUCLEOTIDE SEQUENCE [LARGE SCALE GENOMIC DNA]</scope>
</reference>
<comment type="caution">
    <text evidence="2">The sequence shown here is derived from an EMBL/GenBank/DDBJ whole genome shotgun (WGS) entry which is preliminary data.</text>
</comment>
<dbReference type="Pfam" id="PF00485">
    <property type="entry name" value="PRK"/>
    <property type="match status" value="1"/>
</dbReference>
<gene>
    <name evidence="2" type="ORF">CO174_02825</name>
</gene>
<dbReference type="InterPro" id="IPR027417">
    <property type="entry name" value="P-loop_NTPase"/>
</dbReference>
<dbReference type="InterPro" id="IPR006083">
    <property type="entry name" value="PRK/URK"/>
</dbReference>
<protein>
    <recommendedName>
        <fullName evidence="1">Phosphoribulokinase/uridine kinase domain-containing protein</fullName>
    </recommendedName>
</protein>
<dbReference type="EMBL" id="PFWU01000032">
    <property type="protein sequence ID" value="PJA45513.1"/>
    <property type="molecule type" value="Genomic_DNA"/>
</dbReference>
<dbReference type="PRINTS" id="PR00988">
    <property type="entry name" value="URIDINKINASE"/>
</dbReference>
<accession>A0A2M7XCC8</accession>
<dbReference type="SUPFAM" id="SSF52540">
    <property type="entry name" value="P-loop containing nucleoside triphosphate hydrolases"/>
    <property type="match status" value="1"/>
</dbReference>
<feature type="domain" description="Phosphoribulokinase/uridine kinase" evidence="1">
    <location>
        <begin position="5"/>
        <end position="140"/>
    </location>
</feature>